<reference evidence="2 3" key="1">
    <citation type="journal article" date="2015" name="Genome Biol. Evol.">
        <title>The genome of winter moth (Operophtera brumata) provides a genomic perspective on sexual dimorphism and phenology.</title>
        <authorList>
            <person name="Derks M.F."/>
            <person name="Smit S."/>
            <person name="Salis L."/>
            <person name="Schijlen E."/>
            <person name="Bossers A."/>
            <person name="Mateman C."/>
            <person name="Pijl A.S."/>
            <person name="de Ridder D."/>
            <person name="Groenen M.A."/>
            <person name="Visser M.E."/>
            <person name="Megens H.J."/>
        </authorList>
    </citation>
    <scope>NUCLEOTIDE SEQUENCE [LARGE SCALE GENOMIC DNA]</scope>
    <source>
        <strain evidence="2">WM2013NL</strain>
        <tissue evidence="2">Head and thorax</tissue>
    </source>
</reference>
<feature type="non-terminal residue" evidence="2">
    <location>
        <position position="1"/>
    </location>
</feature>
<organism evidence="2 3">
    <name type="scientific">Operophtera brumata</name>
    <name type="common">Winter moth</name>
    <name type="synonym">Phalaena brumata</name>
    <dbReference type="NCBI Taxonomy" id="104452"/>
    <lineage>
        <taxon>Eukaryota</taxon>
        <taxon>Metazoa</taxon>
        <taxon>Ecdysozoa</taxon>
        <taxon>Arthropoda</taxon>
        <taxon>Hexapoda</taxon>
        <taxon>Insecta</taxon>
        <taxon>Pterygota</taxon>
        <taxon>Neoptera</taxon>
        <taxon>Endopterygota</taxon>
        <taxon>Lepidoptera</taxon>
        <taxon>Glossata</taxon>
        <taxon>Ditrysia</taxon>
        <taxon>Geometroidea</taxon>
        <taxon>Geometridae</taxon>
        <taxon>Larentiinae</taxon>
        <taxon>Operophtera</taxon>
    </lineage>
</organism>
<feature type="region of interest" description="Disordered" evidence="1">
    <location>
        <begin position="85"/>
        <end position="116"/>
    </location>
</feature>
<feature type="region of interest" description="Disordered" evidence="1">
    <location>
        <begin position="146"/>
        <end position="205"/>
    </location>
</feature>
<feature type="compositionally biased region" description="Basic and acidic residues" evidence="1">
    <location>
        <begin position="90"/>
        <end position="100"/>
    </location>
</feature>
<sequence>SAIREEQAADTQAQLSKIGQAAVAEPDAMQRCLTALDVVEGSAAPPRPPSPPMTTDRISYDDTLRAIRILKSGAARDDHQKVVCFTGPAGDEHREQKKPVEYSPGQQPHFTDDPDFCEKYKDAVPEYMRLPKDAYEKVKKLRRETPDISPAAARQAEYPRLPYPTVEECLHPPPEAEGPMRPKERRRRSIRLPQGRTDTAGLQSR</sequence>
<evidence type="ECO:0000313" key="2">
    <source>
        <dbReference type="EMBL" id="KOB72670.1"/>
    </source>
</evidence>
<dbReference type="EMBL" id="JTDY01001871">
    <property type="protein sequence ID" value="KOB72670.1"/>
    <property type="molecule type" value="Genomic_DNA"/>
</dbReference>
<gene>
    <name evidence="2" type="ORF">OBRU01_10412</name>
</gene>
<name>A0A0L7LB98_OPEBR</name>
<feature type="region of interest" description="Disordered" evidence="1">
    <location>
        <begin position="39"/>
        <end position="59"/>
    </location>
</feature>
<dbReference type="Proteomes" id="UP000037510">
    <property type="component" value="Unassembled WGS sequence"/>
</dbReference>
<evidence type="ECO:0000256" key="1">
    <source>
        <dbReference type="SAM" id="MobiDB-lite"/>
    </source>
</evidence>
<feature type="compositionally biased region" description="Polar residues" evidence="1">
    <location>
        <begin position="196"/>
        <end position="205"/>
    </location>
</feature>
<evidence type="ECO:0000313" key="3">
    <source>
        <dbReference type="Proteomes" id="UP000037510"/>
    </source>
</evidence>
<dbReference type="AlphaFoldDB" id="A0A0L7LB98"/>
<accession>A0A0L7LB98</accession>
<protein>
    <submittedName>
        <fullName evidence="2">Uncharacterized protein</fullName>
    </submittedName>
</protein>
<keyword evidence="3" id="KW-1185">Reference proteome</keyword>
<proteinExistence type="predicted"/>
<comment type="caution">
    <text evidence="2">The sequence shown here is derived from an EMBL/GenBank/DDBJ whole genome shotgun (WGS) entry which is preliminary data.</text>
</comment>